<feature type="domain" description="Peptidase S9 prolyl oligopeptidase catalytic" evidence="10">
    <location>
        <begin position="593"/>
        <end position="809"/>
    </location>
</feature>
<proteinExistence type="inferred from homology"/>
<comment type="subunit">
    <text evidence="4">Homotetramer.</text>
</comment>
<accession>A0ABR2YBW0</accession>
<keyword evidence="8" id="KW-0378">Hydrolase</keyword>
<keyword evidence="13" id="KW-1185">Reference proteome</keyword>
<evidence type="ECO:0000256" key="8">
    <source>
        <dbReference type="ARBA" id="ARBA00022801"/>
    </source>
</evidence>
<comment type="subcellular location">
    <subcellularLocation>
        <location evidence="2">Cytoplasm</location>
    </subcellularLocation>
</comment>
<gene>
    <name evidence="12" type="ORF">WJX75_007946</name>
</gene>
<protein>
    <recommendedName>
        <fullName evidence="6">Acylamino-acid-releasing enzyme</fullName>
        <ecNumber evidence="5">3.4.19.1</ecNumber>
    </recommendedName>
</protein>
<name>A0ABR2YBW0_9CHLO</name>
<evidence type="ECO:0000256" key="4">
    <source>
        <dbReference type="ARBA" id="ARBA00011881"/>
    </source>
</evidence>
<evidence type="ECO:0000256" key="1">
    <source>
        <dbReference type="ARBA" id="ARBA00000721"/>
    </source>
</evidence>
<dbReference type="PANTHER" id="PTHR42776:SF4">
    <property type="entry name" value="ACYLAMINO-ACID-RELEASING ENZYME"/>
    <property type="match status" value="1"/>
</dbReference>
<comment type="caution">
    <text evidence="12">The sequence shown here is derived from an EMBL/GenBank/DDBJ whole genome shotgun (WGS) entry which is preliminary data.</text>
</comment>
<evidence type="ECO:0000313" key="13">
    <source>
        <dbReference type="Proteomes" id="UP001491310"/>
    </source>
</evidence>
<feature type="region of interest" description="Disordered" evidence="9">
    <location>
        <begin position="225"/>
        <end position="252"/>
    </location>
</feature>
<evidence type="ECO:0000259" key="11">
    <source>
        <dbReference type="Pfam" id="PF19283"/>
    </source>
</evidence>
<dbReference type="InterPro" id="IPR045550">
    <property type="entry name" value="AARE_N"/>
</dbReference>
<keyword evidence="7" id="KW-0963">Cytoplasm</keyword>
<comment type="similarity">
    <text evidence="3">Belongs to the peptidase S9C family.</text>
</comment>
<feature type="domain" description="Acylamino-acid-releasing enzyme N-terminal" evidence="11">
    <location>
        <begin position="66"/>
        <end position="531"/>
    </location>
</feature>
<sequence length="810" mass="87103">MLLSASGKICARSVCLPTRLFSLCSVQRCLHRRSHLSRISTSFTRRQAHHQTMADLSTATANSTKKKVHPEGMEKEAGLLAQLTEVPLVSKAWIKPLQEDGALITVQYSQRNLAANAQRTYTVPYNIAGHGGAAVPGFPMELKDILLFSPSPSGKRALVVRTGKEGPSVVLEIWGGQSLIRELHVPAKVHGSIFNDGWFSAGVAWDSAEQRIAYVAEVPAEVETPEWGGSCQEAASSEGSSDGAKEEKGAAPKTWQGLGEWQEDWGERYTGKRAPGLFVLDLRSWRVHRLKGTPQDSSVGQPVWSPSGEELVYVAWPHRATNLPTLPGLLGIVHCLNRPCSLHSVSLPASSSADQAEASKTLTSGMMSAACPKFSPEGRTLLFMSHEAAARSGVHSATSALHTLDWPPPGGEAPAPKLLTGVVQSPGSSSDAFPGIYATLLPEQPFLSGRFALVNTQWGNRGEIAAVDLASGKVTALSKQDEWPGSWSLLGCHAGRIVAAASAPNRVPEVLIAKLGVGQDLSALTWRQLEQEPPAGSPLPSLGGLQFHKREFTGADGVPFDATLVLGRPQEKAPGILYLHGGPHSAYPTTYLHAPAFLASLGYNLIVPNYRGSTGYGEDSIQSLPGHIGTNDVADCMAALDAAISEGLVDEGRVAVIGGSHGGFLTGNLVGQFPGRFRCGALRNPVMDISLMVHLSDIPDWCYVEAWGSQEGLRRAAVKPSPADIERFRQVSPIAHVDKVTAPLLFMLGAKDRRVPLVDAQQYVKALRSREGAPEARIWVFPEDNHALDKPQADYETWLNVAWWLKRHMA</sequence>
<evidence type="ECO:0000259" key="10">
    <source>
        <dbReference type="Pfam" id="PF00326"/>
    </source>
</evidence>
<organism evidence="12 13">
    <name type="scientific">Coccomyxa subellipsoidea</name>
    <dbReference type="NCBI Taxonomy" id="248742"/>
    <lineage>
        <taxon>Eukaryota</taxon>
        <taxon>Viridiplantae</taxon>
        <taxon>Chlorophyta</taxon>
        <taxon>core chlorophytes</taxon>
        <taxon>Trebouxiophyceae</taxon>
        <taxon>Trebouxiophyceae incertae sedis</taxon>
        <taxon>Coccomyxaceae</taxon>
        <taxon>Coccomyxa</taxon>
    </lineage>
</organism>
<dbReference type="EMBL" id="JALJOT010000017">
    <property type="protein sequence ID" value="KAK9901675.1"/>
    <property type="molecule type" value="Genomic_DNA"/>
</dbReference>
<dbReference type="PANTHER" id="PTHR42776">
    <property type="entry name" value="SERINE PEPTIDASE S9 FAMILY MEMBER"/>
    <property type="match status" value="1"/>
</dbReference>
<evidence type="ECO:0000256" key="7">
    <source>
        <dbReference type="ARBA" id="ARBA00022490"/>
    </source>
</evidence>
<dbReference type="SUPFAM" id="SSF53474">
    <property type="entry name" value="alpha/beta-Hydrolases"/>
    <property type="match status" value="1"/>
</dbReference>
<dbReference type="EC" id="3.4.19.1" evidence="5"/>
<evidence type="ECO:0000256" key="5">
    <source>
        <dbReference type="ARBA" id="ARBA00012917"/>
    </source>
</evidence>
<dbReference type="InterPro" id="IPR001375">
    <property type="entry name" value="Peptidase_S9_cat"/>
</dbReference>
<dbReference type="Pfam" id="PF00326">
    <property type="entry name" value="Peptidase_S9"/>
    <property type="match status" value="1"/>
</dbReference>
<dbReference type="Gene3D" id="3.40.50.1820">
    <property type="entry name" value="alpha/beta hydrolase"/>
    <property type="match status" value="1"/>
</dbReference>
<evidence type="ECO:0000256" key="9">
    <source>
        <dbReference type="SAM" id="MobiDB-lite"/>
    </source>
</evidence>
<dbReference type="SUPFAM" id="SSF82171">
    <property type="entry name" value="DPP6 N-terminal domain-like"/>
    <property type="match status" value="1"/>
</dbReference>
<evidence type="ECO:0000256" key="3">
    <source>
        <dbReference type="ARBA" id="ARBA00010040"/>
    </source>
</evidence>
<feature type="compositionally biased region" description="Low complexity" evidence="9">
    <location>
        <begin position="233"/>
        <end position="242"/>
    </location>
</feature>
<dbReference type="Gene3D" id="2.120.10.30">
    <property type="entry name" value="TolB, C-terminal domain"/>
    <property type="match status" value="1"/>
</dbReference>
<dbReference type="Pfam" id="PF19283">
    <property type="entry name" value="APEH_N"/>
    <property type="match status" value="1"/>
</dbReference>
<comment type="catalytic activity">
    <reaction evidence="1">
        <text>Cleavage of an N-acetyl or N-formyl amino acid from the N-terminus of a polypeptide.</text>
        <dbReference type="EC" id="3.4.19.1"/>
    </reaction>
</comment>
<dbReference type="InterPro" id="IPR011042">
    <property type="entry name" value="6-blade_b-propeller_TolB-like"/>
</dbReference>
<evidence type="ECO:0000256" key="2">
    <source>
        <dbReference type="ARBA" id="ARBA00004496"/>
    </source>
</evidence>
<reference evidence="12 13" key="1">
    <citation type="journal article" date="2024" name="Nat. Commun.">
        <title>Phylogenomics reveals the evolutionary origins of lichenization in chlorophyte algae.</title>
        <authorList>
            <person name="Puginier C."/>
            <person name="Libourel C."/>
            <person name="Otte J."/>
            <person name="Skaloud P."/>
            <person name="Haon M."/>
            <person name="Grisel S."/>
            <person name="Petersen M."/>
            <person name="Berrin J.G."/>
            <person name="Delaux P.M."/>
            <person name="Dal Grande F."/>
            <person name="Keller J."/>
        </authorList>
    </citation>
    <scope>NUCLEOTIDE SEQUENCE [LARGE SCALE GENOMIC DNA]</scope>
    <source>
        <strain evidence="12 13">SAG 216-7</strain>
    </source>
</reference>
<evidence type="ECO:0000313" key="12">
    <source>
        <dbReference type="EMBL" id="KAK9901675.1"/>
    </source>
</evidence>
<evidence type="ECO:0000256" key="6">
    <source>
        <dbReference type="ARBA" id="ARBA00018421"/>
    </source>
</evidence>
<dbReference type="InterPro" id="IPR029058">
    <property type="entry name" value="AB_hydrolase_fold"/>
</dbReference>
<dbReference type="Proteomes" id="UP001491310">
    <property type="component" value="Unassembled WGS sequence"/>
</dbReference>